<evidence type="ECO:0000313" key="3">
    <source>
        <dbReference type="Proteomes" id="UP001332243"/>
    </source>
</evidence>
<dbReference type="Proteomes" id="UP001332243">
    <property type="component" value="Unassembled WGS sequence"/>
</dbReference>
<evidence type="ECO:0000313" key="2">
    <source>
        <dbReference type="EMBL" id="MEE6262863.1"/>
    </source>
</evidence>
<sequence>MDVTTSPGARAGAGSAVVALPPTVPMAGYGTRTEPSSGVLRPLEVNALALGYADHLVLLLAVDAVGVDRGFVAAIRESVADRGFGADQVLVAASHTHSGPAGLRTGGAEGAAAVDPVVRGAYLDATRAAVDAALASVGPAEVSVRTGQVPGVAAHRHDPTRPVDQSATLLLIADRRGNPLAYLWNFACHPTVLGARNTLISPDLPGDVRAALRADTDLPVLYVNGTAGDVSTRFTRQAQTPQELRRLAGLVTEAWHGPWRPVRVAPTRTCREVVELPAASDDPSAVRRRLTAAEARLADEADTPRRRVLETEVQGLRRRLDRVRSGEPTQPVIAEAHTIVLGDLALAALPGEPVTAVGRTVRAASRYPVTLPIGYAGDYIGYLTTADMTTGYEAEVAIAAPGAAELVAAALARQLRTLEEA</sequence>
<protein>
    <submittedName>
        <fullName evidence="2">Neutral/alkaline non-lysosomal ceramidase N-terminal domain-containing protein</fullName>
    </submittedName>
</protein>
<comment type="caution">
    <text evidence="2">The sequence shown here is derived from an EMBL/GenBank/DDBJ whole genome shotgun (WGS) entry which is preliminary data.</text>
</comment>
<proteinExistence type="predicted"/>
<dbReference type="Pfam" id="PF04734">
    <property type="entry name" value="Ceramidase_alk"/>
    <property type="match status" value="1"/>
</dbReference>
<reference evidence="2 3" key="1">
    <citation type="submission" date="2024-01" db="EMBL/GenBank/DDBJ databases">
        <title>Genome insights into Plantactinospora sonchi sp. nov.</title>
        <authorList>
            <person name="Wang L."/>
        </authorList>
    </citation>
    <scope>NUCLEOTIDE SEQUENCE [LARGE SCALE GENOMIC DNA]</scope>
    <source>
        <strain evidence="2 3">NEAU-QY2</strain>
    </source>
</reference>
<dbReference type="RefSeq" id="WP_331217803.1">
    <property type="nucleotide sequence ID" value="NZ_JAZGQK010000032.1"/>
</dbReference>
<organism evidence="2 3">
    <name type="scientific">Plantactinospora sonchi</name>
    <dbReference type="NCBI Taxonomy" id="1544735"/>
    <lineage>
        <taxon>Bacteria</taxon>
        <taxon>Bacillati</taxon>
        <taxon>Actinomycetota</taxon>
        <taxon>Actinomycetes</taxon>
        <taxon>Micromonosporales</taxon>
        <taxon>Micromonosporaceae</taxon>
        <taxon>Plantactinospora</taxon>
    </lineage>
</organism>
<dbReference type="InterPro" id="IPR031329">
    <property type="entry name" value="NEUT/ALK_ceramidase_N"/>
</dbReference>
<feature type="domain" description="Neutral/alkaline non-lysosomal ceramidase N-terminal" evidence="1">
    <location>
        <begin position="24"/>
        <end position="206"/>
    </location>
</feature>
<dbReference type="EMBL" id="JAZGQK010000032">
    <property type="protein sequence ID" value="MEE6262863.1"/>
    <property type="molecule type" value="Genomic_DNA"/>
</dbReference>
<gene>
    <name evidence="2" type="ORF">V1633_30720</name>
</gene>
<accession>A0ABU7S296</accession>
<evidence type="ECO:0000259" key="1">
    <source>
        <dbReference type="Pfam" id="PF04734"/>
    </source>
</evidence>
<name>A0ABU7S296_9ACTN</name>
<keyword evidence="3" id="KW-1185">Reference proteome</keyword>